<keyword evidence="1" id="KW-0812">Transmembrane</keyword>
<gene>
    <name evidence="2" type="ORF">M0R45_019072</name>
</gene>
<feature type="transmembrane region" description="Helical" evidence="1">
    <location>
        <begin position="54"/>
        <end position="74"/>
    </location>
</feature>
<keyword evidence="3" id="KW-1185">Reference proteome</keyword>
<evidence type="ECO:0000313" key="3">
    <source>
        <dbReference type="Proteomes" id="UP001457282"/>
    </source>
</evidence>
<comment type="caution">
    <text evidence="2">The sequence shown here is derived from an EMBL/GenBank/DDBJ whole genome shotgun (WGS) entry which is preliminary data.</text>
</comment>
<keyword evidence="1" id="KW-0472">Membrane</keyword>
<dbReference type="AlphaFoldDB" id="A0AAW1X4F6"/>
<evidence type="ECO:0000313" key="2">
    <source>
        <dbReference type="EMBL" id="KAK9931808.1"/>
    </source>
</evidence>
<dbReference type="EMBL" id="JBEDUW010000004">
    <property type="protein sequence ID" value="KAK9931808.1"/>
    <property type="molecule type" value="Genomic_DNA"/>
</dbReference>
<proteinExistence type="predicted"/>
<name>A0AAW1X4F6_RUBAR</name>
<reference evidence="2 3" key="1">
    <citation type="journal article" date="2023" name="G3 (Bethesda)">
        <title>A chromosome-length genome assembly and annotation of blackberry (Rubus argutus, cv. 'Hillquist').</title>
        <authorList>
            <person name="Bruna T."/>
            <person name="Aryal R."/>
            <person name="Dudchenko O."/>
            <person name="Sargent D.J."/>
            <person name="Mead D."/>
            <person name="Buti M."/>
            <person name="Cavallini A."/>
            <person name="Hytonen T."/>
            <person name="Andres J."/>
            <person name="Pham M."/>
            <person name="Weisz D."/>
            <person name="Mascagni F."/>
            <person name="Usai G."/>
            <person name="Natali L."/>
            <person name="Bassil N."/>
            <person name="Fernandez G.E."/>
            <person name="Lomsadze A."/>
            <person name="Armour M."/>
            <person name="Olukolu B."/>
            <person name="Poorten T."/>
            <person name="Britton C."/>
            <person name="Davik J."/>
            <person name="Ashrafi H."/>
            <person name="Aiden E.L."/>
            <person name="Borodovsky M."/>
            <person name="Worthington M."/>
        </authorList>
    </citation>
    <scope>NUCLEOTIDE SEQUENCE [LARGE SCALE GENOMIC DNA]</scope>
    <source>
        <strain evidence="2">PI 553951</strain>
    </source>
</reference>
<protein>
    <submittedName>
        <fullName evidence="2">Uncharacterized protein</fullName>
    </submittedName>
</protein>
<keyword evidence="1" id="KW-1133">Transmembrane helix</keyword>
<sequence>MKCAHAPNCLFFSGKCFLLAGVGARRLLTSLAPHYACMWVWCSGVIGNYSLWKYLLATLFISLLARVSIFYYMYHNIMATSPAICPWSFLEDGVSVHRSFASVVTPATFPTADLPTPVVQDGKTTVIISEDGYQSGLDV</sequence>
<evidence type="ECO:0000256" key="1">
    <source>
        <dbReference type="SAM" id="Phobius"/>
    </source>
</evidence>
<organism evidence="2 3">
    <name type="scientific">Rubus argutus</name>
    <name type="common">Southern blackberry</name>
    <dbReference type="NCBI Taxonomy" id="59490"/>
    <lineage>
        <taxon>Eukaryota</taxon>
        <taxon>Viridiplantae</taxon>
        <taxon>Streptophyta</taxon>
        <taxon>Embryophyta</taxon>
        <taxon>Tracheophyta</taxon>
        <taxon>Spermatophyta</taxon>
        <taxon>Magnoliopsida</taxon>
        <taxon>eudicotyledons</taxon>
        <taxon>Gunneridae</taxon>
        <taxon>Pentapetalae</taxon>
        <taxon>rosids</taxon>
        <taxon>fabids</taxon>
        <taxon>Rosales</taxon>
        <taxon>Rosaceae</taxon>
        <taxon>Rosoideae</taxon>
        <taxon>Rosoideae incertae sedis</taxon>
        <taxon>Rubus</taxon>
    </lineage>
</organism>
<dbReference type="Proteomes" id="UP001457282">
    <property type="component" value="Unassembled WGS sequence"/>
</dbReference>
<accession>A0AAW1X4F6</accession>